<organism evidence="1 2">
    <name type="scientific">Avena sativa</name>
    <name type="common">Oat</name>
    <dbReference type="NCBI Taxonomy" id="4498"/>
    <lineage>
        <taxon>Eukaryota</taxon>
        <taxon>Viridiplantae</taxon>
        <taxon>Streptophyta</taxon>
        <taxon>Embryophyta</taxon>
        <taxon>Tracheophyta</taxon>
        <taxon>Spermatophyta</taxon>
        <taxon>Magnoliopsida</taxon>
        <taxon>Liliopsida</taxon>
        <taxon>Poales</taxon>
        <taxon>Poaceae</taxon>
        <taxon>BOP clade</taxon>
        <taxon>Pooideae</taxon>
        <taxon>Poodae</taxon>
        <taxon>Poeae</taxon>
        <taxon>Poeae Chloroplast Group 1 (Aveneae type)</taxon>
        <taxon>Aveninae</taxon>
        <taxon>Avena</taxon>
    </lineage>
</organism>
<name>A0ACD5ZL67_AVESA</name>
<reference evidence="1" key="2">
    <citation type="submission" date="2025-09" db="UniProtKB">
        <authorList>
            <consortium name="EnsemblPlants"/>
        </authorList>
    </citation>
    <scope>IDENTIFICATION</scope>
</reference>
<evidence type="ECO:0000313" key="2">
    <source>
        <dbReference type="Proteomes" id="UP001732700"/>
    </source>
</evidence>
<dbReference type="EnsemblPlants" id="AVESA.00010b.r2.7AG1189970.1">
    <property type="protein sequence ID" value="AVESA.00010b.r2.7AG1189970.1.CDS"/>
    <property type="gene ID" value="AVESA.00010b.r2.7AG1189970"/>
</dbReference>
<protein>
    <submittedName>
        <fullName evidence="1">Uncharacterized protein</fullName>
    </submittedName>
</protein>
<reference evidence="1" key="1">
    <citation type="submission" date="2021-05" db="EMBL/GenBank/DDBJ databases">
        <authorList>
            <person name="Scholz U."/>
            <person name="Mascher M."/>
            <person name="Fiebig A."/>
        </authorList>
    </citation>
    <scope>NUCLEOTIDE SEQUENCE [LARGE SCALE GENOMIC DNA]</scope>
</reference>
<proteinExistence type="predicted"/>
<sequence length="712" mass="78236">MEIHMSSAQPSKQEKKASDHDGIVVGVEVLDLPVPDLPVPWCLELFMAASYGDPDRLQQLVSPAMASEEEADDSSALLAVTTDDNSALHVVATDGDDAKYLESAKVIHGKAKQLLLARNKHGDTPLHCAARAGNTRMVSCLIELGRGDGTTAKAMVRARNKEGRTALHEAIGSGDMEMVHALMSEDKELARVDADDGTSPLFLAISLGHHRIARQLHKYDNDLSYSGSQGRNALHAAVLHNNWVTKDLLCWWSKEKTKKLVEQRDICENTPMHLAAAGEDPSLEIFLFAFVDKSLEINSFSFYYDIVSPKSLYKLFAWMRHPMFLLAKADPSSAFRPDKDGLFPVHVAASAGSLVPIIILLYFCPIGCARLRNAQGRTFLHVAVEKERLNIVRFVCNRSSEFKSIVNIQDNEGNTALHLAVLGGNWDIFRTLIWNRHVVLNLPNKAGQTPMDIARKKAPSASGFNFGMHARRRILGSLTFANAENGSGRRDHRDIEEPFDESNEDNKITNFAQIVGIGSVLVATATFAAAFTMPGHGKDKGAGKDLVQGYNYAADGFVISNSLAFICSSLATFSLIYTGVAALDIQKRIELVSFSLALLIGAARSFCAAFAFALYVLLAPEDRRAAIVSCTMTVVALLDAIWFMRAILTDTALIFKRWTNLKYNTGVISMCGRLVMLGTRFLANIAYLFWPYVVIFGFLEFRSNITGQNKGA</sequence>
<accession>A0ACD5ZL67</accession>
<dbReference type="Proteomes" id="UP001732700">
    <property type="component" value="Chromosome 7A"/>
</dbReference>
<keyword evidence="2" id="KW-1185">Reference proteome</keyword>
<evidence type="ECO:0000313" key="1">
    <source>
        <dbReference type="EnsemblPlants" id="AVESA.00010b.r2.7AG1189970.1.CDS"/>
    </source>
</evidence>